<evidence type="ECO:0000313" key="5">
    <source>
        <dbReference type="Proteomes" id="UP000059542"/>
    </source>
</evidence>
<accession>A0A0U4BGI8</accession>
<reference evidence="4 5" key="1">
    <citation type="submission" date="2015-12" db="EMBL/GenBank/DDBJ databases">
        <authorList>
            <person name="Shamseldin A."/>
            <person name="Moawad H."/>
            <person name="Abd El-Rahim W.M."/>
            <person name="Sadowsky M.J."/>
        </authorList>
    </citation>
    <scope>NUCLEOTIDE SEQUENCE [LARGE SCALE GENOMIC DNA]</scope>
    <source>
        <strain evidence="4 5">DG5B</strain>
    </source>
</reference>
<dbReference type="RefSeq" id="WP_068193409.1">
    <property type="nucleotide sequence ID" value="NZ_CP013909.1"/>
</dbReference>
<evidence type="ECO:0000256" key="3">
    <source>
        <dbReference type="RuleBase" id="RU363015"/>
    </source>
</evidence>
<organism evidence="4 5">
    <name type="scientific">Hymenobacter sedentarius</name>
    <dbReference type="NCBI Taxonomy" id="1411621"/>
    <lineage>
        <taxon>Bacteria</taxon>
        <taxon>Pseudomonadati</taxon>
        <taxon>Bacteroidota</taxon>
        <taxon>Cytophagia</taxon>
        <taxon>Cytophagales</taxon>
        <taxon>Hymenobacteraceae</taxon>
        <taxon>Hymenobacter</taxon>
    </lineage>
</organism>
<gene>
    <name evidence="4" type="ORF">AUC43_11500</name>
</gene>
<dbReference type="GO" id="GO:0008714">
    <property type="term" value="F:AMP nucleosidase activity"/>
    <property type="evidence" value="ECO:0007669"/>
    <property type="project" value="UniProtKB-EC"/>
</dbReference>
<dbReference type="PANTHER" id="PTHR31223">
    <property type="entry name" value="LOG FAMILY PROTEIN YJL055W"/>
    <property type="match status" value="1"/>
</dbReference>
<keyword evidence="3" id="KW-0203">Cytokinin biosynthesis</keyword>
<dbReference type="GO" id="GO:0009691">
    <property type="term" value="P:cytokinin biosynthetic process"/>
    <property type="evidence" value="ECO:0007669"/>
    <property type="project" value="UniProtKB-UniRule"/>
</dbReference>
<proteinExistence type="inferred from homology"/>
<dbReference type="KEGG" id="hyg:AUC43_11500"/>
<dbReference type="AlphaFoldDB" id="A0A0U4BGI8"/>
<dbReference type="Pfam" id="PF03641">
    <property type="entry name" value="Lysine_decarbox"/>
    <property type="match status" value="1"/>
</dbReference>
<keyword evidence="5" id="KW-1185">Reference proteome</keyword>
<evidence type="ECO:0000313" key="4">
    <source>
        <dbReference type="EMBL" id="ALW85659.1"/>
    </source>
</evidence>
<comment type="similarity">
    <text evidence="2 3">Belongs to the LOG family.</text>
</comment>
<dbReference type="Gene3D" id="3.40.50.450">
    <property type="match status" value="1"/>
</dbReference>
<evidence type="ECO:0000256" key="2">
    <source>
        <dbReference type="ARBA" id="ARBA00006763"/>
    </source>
</evidence>
<protein>
    <recommendedName>
        <fullName evidence="3">Cytokinin riboside 5'-monophosphate phosphoribohydrolase</fullName>
        <ecNumber evidence="3">3.2.2.n1</ecNumber>
    </recommendedName>
</protein>
<evidence type="ECO:0000256" key="1">
    <source>
        <dbReference type="ARBA" id="ARBA00000274"/>
    </source>
</evidence>
<dbReference type="SUPFAM" id="SSF102405">
    <property type="entry name" value="MCP/YpsA-like"/>
    <property type="match status" value="1"/>
</dbReference>
<dbReference type="PANTHER" id="PTHR31223:SF70">
    <property type="entry name" value="LOG FAMILY PROTEIN YJL055W"/>
    <property type="match status" value="1"/>
</dbReference>
<dbReference type="EMBL" id="CP013909">
    <property type="protein sequence ID" value="ALW85659.1"/>
    <property type="molecule type" value="Genomic_DNA"/>
</dbReference>
<dbReference type="OrthoDB" id="9801098at2"/>
<dbReference type="GO" id="GO:0005829">
    <property type="term" value="C:cytosol"/>
    <property type="evidence" value="ECO:0007669"/>
    <property type="project" value="TreeGrafter"/>
</dbReference>
<dbReference type="EC" id="3.2.2.n1" evidence="3"/>
<dbReference type="NCBIfam" id="TIGR00730">
    <property type="entry name" value="Rossman fold protein, TIGR00730 family"/>
    <property type="match status" value="1"/>
</dbReference>
<dbReference type="STRING" id="1411621.AUC43_11500"/>
<dbReference type="Proteomes" id="UP000059542">
    <property type="component" value="Chromosome"/>
</dbReference>
<comment type="catalytic activity">
    <reaction evidence="1">
        <text>AMP + H2O = D-ribose 5-phosphate + adenine</text>
        <dbReference type="Rhea" id="RHEA:20129"/>
        <dbReference type="ChEBI" id="CHEBI:15377"/>
        <dbReference type="ChEBI" id="CHEBI:16708"/>
        <dbReference type="ChEBI" id="CHEBI:78346"/>
        <dbReference type="ChEBI" id="CHEBI:456215"/>
        <dbReference type="EC" id="3.2.2.4"/>
    </reaction>
</comment>
<dbReference type="InterPro" id="IPR005269">
    <property type="entry name" value="LOG"/>
</dbReference>
<dbReference type="InterPro" id="IPR031100">
    <property type="entry name" value="LOG_fam"/>
</dbReference>
<keyword evidence="3" id="KW-0378">Hydrolase</keyword>
<name>A0A0U4BGI8_9BACT</name>
<sequence length="193" mass="20807">MKSIAVYCGSSAGTNPLYIAQAQALGAAMVAQGLTLVYGGGRVGLMGTIADAVLAHGGEVVGVIPDFLADKELAHLGCTELHVVKSMHERKLLMADRADAFIAMPGGYGTLEELFEVLTWGQLGLHRKPVALLNVDGYYDHLLLALDRMRDDELLRAENRTQLLQSPDPVALLTQLAAYQPVQLEKWLTPPTT</sequence>